<dbReference type="PATRIC" id="fig|1423768.3.peg.1015"/>
<dbReference type="GeneID" id="66349231"/>
<reference evidence="1 2" key="1">
    <citation type="journal article" date="2015" name="Genome Announc.">
        <title>Expanding the biotechnology potential of lactobacilli through comparative genomics of 213 strains and associated genera.</title>
        <authorList>
            <person name="Sun Z."/>
            <person name="Harris H.M."/>
            <person name="McCann A."/>
            <person name="Guo C."/>
            <person name="Argimon S."/>
            <person name="Zhang W."/>
            <person name="Yang X."/>
            <person name="Jeffery I.B."/>
            <person name="Cooney J.C."/>
            <person name="Kagawa T.F."/>
            <person name="Liu W."/>
            <person name="Song Y."/>
            <person name="Salvetti E."/>
            <person name="Wrobel A."/>
            <person name="Rasinkangas P."/>
            <person name="Parkhill J."/>
            <person name="Rea M.C."/>
            <person name="O'Sullivan O."/>
            <person name="Ritari J."/>
            <person name="Douillard F.P."/>
            <person name="Paul Ross R."/>
            <person name="Yang R."/>
            <person name="Briner A.E."/>
            <person name="Felis G.E."/>
            <person name="de Vos W.M."/>
            <person name="Barrangou R."/>
            <person name="Klaenhammer T.R."/>
            <person name="Caufield P.W."/>
            <person name="Cui Y."/>
            <person name="Zhang H."/>
            <person name="O'Toole P.W."/>
        </authorList>
    </citation>
    <scope>NUCLEOTIDE SEQUENCE [LARGE SCALE GENOMIC DNA]</scope>
    <source>
        <strain evidence="1 2">DSM 12361</strain>
    </source>
</reference>
<sequence>MKLNKIIATLSVATILGGSAIVSTQMVQPGVTANAAKRHKKHEKSAWKHGMPKALRGKYETKHFGADLVETLDMRAKTFTSWEAGMPPLDNYHLRYKVVGHNKFTILYDTHAGSSFRASKNSKITITKINKNHLKVQYDHHIYRKVKELK</sequence>
<accession>A0A0R1FKI4</accession>
<dbReference type="AlphaFoldDB" id="A0A0R1FKI4"/>
<proteinExistence type="predicted"/>
<name>A0A0R1FKI4_9LACO</name>
<evidence type="ECO:0000313" key="1">
    <source>
        <dbReference type="EMBL" id="KRK22429.1"/>
    </source>
</evidence>
<dbReference type="EMBL" id="AZCK01000016">
    <property type="protein sequence ID" value="KRK22429.1"/>
    <property type="molecule type" value="Genomic_DNA"/>
</dbReference>
<evidence type="ECO:0000313" key="2">
    <source>
        <dbReference type="Proteomes" id="UP000051794"/>
    </source>
</evidence>
<gene>
    <name evidence="1" type="ORF">FD43_GL000828</name>
</gene>
<comment type="caution">
    <text evidence="1">The sequence shown here is derived from an EMBL/GenBank/DDBJ whole genome shotgun (WGS) entry which is preliminary data.</text>
</comment>
<organism evidence="1 2">
    <name type="scientific">Apilactobacillus kunkeei DSM 12361 = ATCC 700308</name>
    <dbReference type="NCBI Taxonomy" id="1423768"/>
    <lineage>
        <taxon>Bacteria</taxon>
        <taxon>Bacillati</taxon>
        <taxon>Bacillota</taxon>
        <taxon>Bacilli</taxon>
        <taxon>Lactobacillales</taxon>
        <taxon>Lactobacillaceae</taxon>
        <taxon>Apilactobacillus</taxon>
    </lineage>
</organism>
<dbReference type="RefSeq" id="WP_054450382.1">
    <property type="nucleotide sequence ID" value="NZ_AZCK01000016.1"/>
</dbReference>
<dbReference type="Proteomes" id="UP000051794">
    <property type="component" value="Unassembled WGS sequence"/>
</dbReference>
<protein>
    <submittedName>
        <fullName evidence="1">Uncharacterized protein</fullName>
    </submittedName>
</protein>